<sequence length="103" mass="11657">MTSSAIQFTETHVYAEKKRFRVVFVRNVCSVETEEIGLILQKIQEIQPNIVELDLENVVAIPSLILNRILKLLAELKSKGVPVEIKTSEGLKTVLNRLKISLQ</sequence>
<dbReference type="RefSeq" id="WP_100707715.1">
    <property type="nucleotide sequence ID" value="NZ_NPDL01000007.1"/>
</dbReference>
<evidence type="ECO:0008006" key="3">
    <source>
        <dbReference type="Google" id="ProtNLM"/>
    </source>
</evidence>
<dbReference type="Proteomes" id="UP000232196">
    <property type="component" value="Unassembled WGS sequence"/>
</dbReference>
<dbReference type="AlphaFoldDB" id="A0A2M9XA41"/>
<reference evidence="1 2" key="1">
    <citation type="submission" date="2017-07" db="EMBL/GenBank/DDBJ databases">
        <title>Leptospira spp. isolated from tropical soils.</title>
        <authorList>
            <person name="Thibeaux R."/>
            <person name="Iraola G."/>
            <person name="Ferres I."/>
            <person name="Bierque E."/>
            <person name="Girault D."/>
            <person name="Soupe-Gilbert M.-E."/>
            <person name="Picardeau M."/>
            <person name="Goarant C."/>
        </authorList>
    </citation>
    <scope>NUCLEOTIDE SEQUENCE [LARGE SCALE GENOMIC DNA]</scope>
    <source>
        <strain evidence="1 2">MCA1-C-A1</strain>
    </source>
</reference>
<dbReference type="OrthoDB" id="338485at2"/>
<name>A0A2M9XA41_9LEPT</name>
<accession>A0A2M9XA41</accession>
<evidence type="ECO:0000313" key="2">
    <source>
        <dbReference type="Proteomes" id="UP000232196"/>
    </source>
</evidence>
<gene>
    <name evidence="1" type="ORF">CH357_15720</name>
</gene>
<organism evidence="1 2">
    <name type="scientific">Leptospira hartskeerlii</name>
    <dbReference type="NCBI Taxonomy" id="2023177"/>
    <lineage>
        <taxon>Bacteria</taxon>
        <taxon>Pseudomonadati</taxon>
        <taxon>Spirochaetota</taxon>
        <taxon>Spirochaetia</taxon>
        <taxon>Leptospirales</taxon>
        <taxon>Leptospiraceae</taxon>
        <taxon>Leptospira</taxon>
    </lineage>
</organism>
<protein>
    <recommendedName>
        <fullName evidence="3">Sulfate transporter</fullName>
    </recommendedName>
</protein>
<proteinExistence type="predicted"/>
<keyword evidence="2" id="KW-1185">Reference proteome</keyword>
<comment type="caution">
    <text evidence="1">The sequence shown here is derived from an EMBL/GenBank/DDBJ whole genome shotgun (WGS) entry which is preliminary data.</text>
</comment>
<evidence type="ECO:0000313" key="1">
    <source>
        <dbReference type="EMBL" id="PJZ24514.1"/>
    </source>
</evidence>
<dbReference type="EMBL" id="NPDN01000008">
    <property type="protein sequence ID" value="PJZ24514.1"/>
    <property type="molecule type" value="Genomic_DNA"/>
</dbReference>